<reference evidence="5 6" key="1">
    <citation type="submission" date="2016-03" db="EMBL/GenBank/DDBJ databases">
        <authorList>
            <person name="Ploux O."/>
        </authorList>
    </citation>
    <scope>NUCLEOTIDE SEQUENCE [LARGE SCALE GENOMIC DNA]</scope>
    <source>
        <strain evidence="5 6">UAMH 11012</strain>
    </source>
</reference>
<keyword evidence="6" id="KW-1185">Reference proteome</keyword>
<accession>A0A1L7X4T9</accession>
<dbReference type="EMBL" id="FJOG01000015">
    <property type="protein sequence ID" value="CZR60034.1"/>
    <property type="molecule type" value="Genomic_DNA"/>
</dbReference>
<dbReference type="InterPro" id="IPR033648">
    <property type="entry name" value="AAR2_C"/>
</dbReference>
<dbReference type="CDD" id="cd13777">
    <property type="entry name" value="Aar2_N"/>
    <property type="match status" value="1"/>
</dbReference>
<dbReference type="Gene3D" id="1.25.40.550">
    <property type="entry name" value="Aar2, C-terminal domain-like"/>
    <property type="match status" value="1"/>
</dbReference>
<dbReference type="PANTHER" id="PTHR12689">
    <property type="entry name" value="A1 CISTRON SPLICING FACTOR AAR2-RELATED"/>
    <property type="match status" value="1"/>
</dbReference>
<dbReference type="InterPro" id="IPR007946">
    <property type="entry name" value="AAR2"/>
</dbReference>
<evidence type="ECO:0000259" key="3">
    <source>
        <dbReference type="Pfam" id="PF05282"/>
    </source>
</evidence>
<dbReference type="Gene3D" id="2.60.34.20">
    <property type="match status" value="1"/>
</dbReference>
<evidence type="ECO:0000313" key="5">
    <source>
        <dbReference type="EMBL" id="CZR60034.1"/>
    </source>
</evidence>
<dbReference type="PANTHER" id="PTHR12689:SF4">
    <property type="entry name" value="PROTEIN AAR2 HOMOLOG"/>
    <property type="match status" value="1"/>
</dbReference>
<feature type="region of interest" description="Disordered" evidence="2">
    <location>
        <begin position="582"/>
        <end position="608"/>
    </location>
</feature>
<dbReference type="InterPro" id="IPR038514">
    <property type="entry name" value="AAR2_C_sf"/>
</dbReference>
<dbReference type="Pfam" id="PF05282">
    <property type="entry name" value="AAR2"/>
    <property type="match status" value="1"/>
</dbReference>
<evidence type="ECO:0000313" key="6">
    <source>
        <dbReference type="Proteomes" id="UP000184330"/>
    </source>
</evidence>
<protein>
    <submittedName>
        <fullName evidence="5">Uncharacterized protein</fullName>
    </submittedName>
</protein>
<dbReference type="AlphaFoldDB" id="A0A1L7X4T9"/>
<dbReference type="InterPro" id="IPR033647">
    <property type="entry name" value="Aar2_N"/>
</dbReference>
<evidence type="ECO:0000256" key="2">
    <source>
        <dbReference type="SAM" id="MobiDB-lite"/>
    </source>
</evidence>
<evidence type="ECO:0000259" key="4">
    <source>
        <dbReference type="Pfam" id="PF20981"/>
    </source>
</evidence>
<dbReference type="STRING" id="576137.A0A1L7X4T9"/>
<feature type="compositionally biased region" description="Basic residues" evidence="2">
    <location>
        <begin position="593"/>
        <end position="602"/>
    </location>
</feature>
<dbReference type="CDD" id="cd13778">
    <property type="entry name" value="Aar2_C"/>
    <property type="match status" value="1"/>
</dbReference>
<feature type="domain" description="AAR2 C-terminal" evidence="3">
    <location>
        <begin position="389"/>
        <end position="554"/>
    </location>
</feature>
<proteinExistence type="inferred from homology"/>
<dbReference type="GO" id="GO:0000244">
    <property type="term" value="P:spliceosomal tri-snRNP complex assembly"/>
    <property type="evidence" value="ECO:0007669"/>
    <property type="project" value="TreeGrafter"/>
</dbReference>
<name>A0A1L7X4T9_9HELO</name>
<dbReference type="Pfam" id="PF20981">
    <property type="entry name" value="AAR2_1st"/>
    <property type="match status" value="1"/>
</dbReference>
<dbReference type="InterPro" id="IPR038516">
    <property type="entry name" value="AAR2_N_sf"/>
</dbReference>
<feature type="region of interest" description="Disordered" evidence="2">
    <location>
        <begin position="95"/>
        <end position="121"/>
    </location>
</feature>
<comment type="similarity">
    <text evidence="1">Belongs to the AAR2 family.</text>
</comment>
<dbReference type="Proteomes" id="UP000184330">
    <property type="component" value="Unassembled WGS sequence"/>
</dbReference>
<sequence>MSGHDRPVRPDTRSIKVVKKQTSFSSIQDDADFVATPIVPAALARAQTFPTNPSFPNQVAFDRSPSALEFQVAALSQRIRGNSNAASPQLSCATLSSIPQGEQQTASGRPRGGSGASNSSVNTLRLAGYHRPLPDLDELSYPREQEIRAATAAALSSSRSVKSTRSVDSIRAIGNLGFGSLRVHEIAPKLIPDMETHNALLTGDIIIVRDVPVGTIIGYDARSIVVAQKNMFEGIKEVPTGAHFVWGGSSAGSLRTGFWLISSVKGSTEHGQRIVKRWDAHHEMLIDETSAAEVYIQKISISEIVDKLHPYSAAPAGPSGGSEVLAKFPNIWQELTSSIKGYMLSKITGTDVWNGWHVSSTHDYKSDRGENSTTAYGKDEVFTFVFPKDLRTFSRQVTGRQRTEQAMDSTGHILAVIRDKCTYHDGDEIVGEMQFCYITGMILGNVACMEHYAHVVKMVFKAIQLPLADPIFFTKFIKAVQAQFTYDNVGIDGSIFDHDSNFEKDLRLILISFKSRYNELVMKQTALDDDQKEVCKAFDEFENWLWKFRNGWDLRGDYVRSGKIQLEDGEFVDMETTDFEAEDERGPLLGRGPKFHSRKKSKSPVAWF</sequence>
<gene>
    <name evidence="5" type="ORF">PAC_09929</name>
</gene>
<evidence type="ECO:0000256" key="1">
    <source>
        <dbReference type="ARBA" id="ARBA00006281"/>
    </source>
</evidence>
<organism evidence="5 6">
    <name type="scientific">Phialocephala subalpina</name>
    <dbReference type="NCBI Taxonomy" id="576137"/>
    <lineage>
        <taxon>Eukaryota</taxon>
        <taxon>Fungi</taxon>
        <taxon>Dikarya</taxon>
        <taxon>Ascomycota</taxon>
        <taxon>Pezizomycotina</taxon>
        <taxon>Leotiomycetes</taxon>
        <taxon>Helotiales</taxon>
        <taxon>Mollisiaceae</taxon>
        <taxon>Phialocephala</taxon>
        <taxon>Phialocephala fortinii species complex</taxon>
    </lineage>
</organism>
<dbReference type="OrthoDB" id="201752at2759"/>
<feature type="compositionally biased region" description="Polar residues" evidence="2">
    <location>
        <begin position="95"/>
        <end position="105"/>
    </location>
</feature>
<feature type="domain" description="AAR2 N-terminal" evidence="4">
    <location>
        <begin position="203"/>
        <end position="349"/>
    </location>
</feature>